<organism evidence="8">
    <name type="scientific">marine sediment metagenome</name>
    <dbReference type="NCBI Taxonomy" id="412755"/>
    <lineage>
        <taxon>unclassified sequences</taxon>
        <taxon>metagenomes</taxon>
        <taxon>ecological metagenomes</taxon>
    </lineage>
</organism>
<evidence type="ECO:0000313" key="8">
    <source>
        <dbReference type="EMBL" id="KKL69311.1"/>
    </source>
</evidence>
<dbReference type="NCBIfam" id="TIGR00242">
    <property type="entry name" value="division/cell wall cluster transcriptional repressor MraZ"/>
    <property type="match status" value="1"/>
</dbReference>
<evidence type="ECO:0000256" key="4">
    <source>
        <dbReference type="ARBA" id="ARBA00023015"/>
    </source>
</evidence>
<dbReference type="HAMAP" id="MF_01008">
    <property type="entry name" value="MraZ"/>
    <property type="match status" value="1"/>
</dbReference>
<dbReference type="AlphaFoldDB" id="A0A0F9ESS0"/>
<dbReference type="PANTHER" id="PTHR34701">
    <property type="entry name" value="TRANSCRIPTIONAL REGULATOR MRAZ"/>
    <property type="match status" value="1"/>
</dbReference>
<protein>
    <recommendedName>
        <fullName evidence="1">Transcriptional regulator MraZ</fullName>
    </recommendedName>
</protein>
<keyword evidence="4" id="KW-0805">Transcription regulation</keyword>
<dbReference type="InterPro" id="IPR035642">
    <property type="entry name" value="MraZ_N"/>
</dbReference>
<sequence length="155" mass="18064">MVAREGIQAMFMGEYHHSIDDKNRLIIPSSLRQQTKNNKDEFVITRGLEQSLFLYPTLEWQSLGERLKNLSTTKSNSRAFVRLLFSGAHPVQPDTQGRITLPQGLKDFAQIEEKVVIIGAFNKIEIWSEEKWEKYYKQQRSIFEELSEEIMEVGI</sequence>
<dbReference type="PROSITE" id="PS51740">
    <property type="entry name" value="SPOVT_ABRB"/>
    <property type="match status" value="2"/>
</dbReference>
<dbReference type="InterPro" id="IPR038619">
    <property type="entry name" value="MraZ_sf"/>
</dbReference>
<comment type="caution">
    <text evidence="8">The sequence shown here is derived from an EMBL/GenBank/DDBJ whole genome shotgun (WGS) entry which is preliminary data.</text>
</comment>
<dbReference type="Gene3D" id="3.40.1550.20">
    <property type="entry name" value="Transcriptional regulator MraZ domain"/>
    <property type="match status" value="1"/>
</dbReference>
<dbReference type="InterPro" id="IPR020603">
    <property type="entry name" value="MraZ_dom"/>
</dbReference>
<proteinExistence type="inferred from homology"/>
<dbReference type="Pfam" id="PF02381">
    <property type="entry name" value="MraZ"/>
    <property type="match status" value="2"/>
</dbReference>
<dbReference type="InterPro" id="IPR007159">
    <property type="entry name" value="SpoVT-AbrB_dom"/>
</dbReference>
<dbReference type="InterPro" id="IPR003444">
    <property type="entry name" value="MraZ"/>
</dbReference>
<evidence type="ECO:0000256" key="1">
    <source>
        <dbReference type="ARBA" id="ARBA00013860"/>
    </source>
</evidence>
<evidence type="ECO:0000259" key="7">
    <source>
        <dbReference type="PROSITE" id="PS51740"/>
    </source>
</evidence>
<dbReference type="InterPro" id="IPR037914">
    <property type="entry name" value="SpoVT-AbrB_sf"/>
</dbReference>
<feature type="domain" description="SpoVT-AbrB" evidence="7">
    <location>
        <begin position="14"/>
        <end position="59"/>
    </location>
</feature>
<evidence type="ECO:0000256" key="3">
    <source>
        <dbReference type="ARBA" id="ARBA00022737"/>
    </source>
</evidence>
<keyword evidence="6" id="KW-0804">Transcription</keyword>
<accession>A0A0F9ESS0</accession>
<reference evidence="8" key="1">
    <citation type="journal article" date="2015" name="Nature">
        <title>Complex archaea that bridge the gap between prokaryotes and eukaryotes.</title>
        <authorList>
            <person name="Spang A."/>
            <person name="Saw J.H."/>
            <person name="Jorgensen S.L."/>
            <person name="Zaremba-Niedzwiedzka K."/>
            <person name="Martijn J."/>
            <person name="Lind A.E."/>
            <person name="van Eijk R."/>
            <person name="Schleper C."/>
            <person name="Guy L."/>
            <person name="Ettema T.J."/>
        </authorList>
    </citation>
    <scope>NUCLEOTIDE SEQUENCE</scope>
</reference>
<evidence type="ECO:0000256" key="6">
    <source>
        <dbReference type="ARBA" id="ARBA00023163"/>
    </source>
</evidence>
<dbReference type="InterPro" id="IPR035644">
    <property type="entry name" value="MraZ_C"/>
</dbReference>
<dbReference type="GO" id="GO:2000143">
    <property type="term" value="P:negative regulation of DNA-templated transcription initiation"/>
    <property type="evidence" value="ECO:0007669"/>
    <property type="project" value="TreeGrafter"/>
</dbReference>
<dbReference type="GO" id="GO:0000976">
    <property type="term" value="F:transcription cis-regulatory region binding"/>
    <property type="evidence" value="ECO:0007669"/>
    <property type="project" value="TreeGrafter"/>
</dbReference>
<feature type="domain" description="SpoVT-AbrB" evidence="7">
    <location>
        <begin position="88"/>
        <end position="131"/>
    </location>
</feature>
<keyword evidence="2" id="KW-0963">Cytoplasm</keyword>
<keyword evidence="5" id="KW-0238">DNA-binding</keyword>
<dbReference type="EMBL" id="LAZR01026253">
    <property type="protein sequence ID" value="KKL69311.1"/>
    <property type="molecule type" value="Genomic_DNA"/>
</dbReference>
<evidence type="ECO:0000256" key="2">
    <source>
        <dbReference type="ARBA" id="ARBA00022490"/>
    </source>
</evidence>
<evidence type="ECO:0000256" key="5">
    <source>
        <dbReference type="ARBA" id="ARBA00023125"/>
    </source>
</evidence>
<gene>
    <name evidence="8" type="ORF">LCGC14_2116210</name>
</gene>
<dbReference type="GO" id="GO:0003700">
    <property type="term" value="F:DNA-binding transcription factor activity"/>
    <property type="evidence" value="ECO:0007669"/>
    <property type="project" value="InterPro"/>
</dbReference>
<keyword evidence="3" id="KW-0677">Repeat</keyword>
<name>A0A0F9ESS0_9ZZZZ</name>
<dbReference type="CDD" id="cd16320">
    <property type="entry name" value="MraZ_N"/>
    <property type="match status" value="1"/>
</dbReference>
<dbReference type="SUPFAM" id="SSF89447">
    <property type="entry name" value="AbrB/MazE/MraZ-like"/>
    <property type="match status" value="1"/>
</dbReference>
<dbReference type="PANTHER" id="PTHR34701:SF1">
    <property type="entry name" value="TRANSCRIPTIONAL REGULATOR MRAZ"/>
    <property type="match status" value="1"/>
</dbReference>
<dbReference type="CDD" id="cd16321">
    <property type="entry name" value="MraZ_C"/>
    <property type="match status" value="1"/>
</dbReference>